<dbReference type="EMBL" id="CEKZ01000003">
    <property type="protein sequence ID" value="CEQ03575.1"/>
    <property type="molecule type" value="Genomic_DNA"/>
</dbReference>
<dbReference type="InterPro" id="IPR043135">
    <property type="entry name" value="Fur_C"/>
</dbReference>
<keyword evidence="2" id="KW-0678">Repressor</keyword>
<dbReference type="OrthoDB" id="8659436at2"/>
<dbReference type="AlphaFoldDB" id="A0A0C7G7I5"/>
<dbReference type="GO" id="GO:1900376">
    <property type="term" value="P:regulation of secondary metabolite biosynthetic process"/>
    <property type="evidence" value="ECO:0007669"/>
    <property type="project" value="TreeGrafter"/>
</dbReference>
<dbReference type="GO" id="GO:0008270">
    <property type="term" value="F:zinc ion binding"/>
    <property type="evidence" value="ECO:0007669"/>
    <property type="project" value="TreeGrafter"/>
</dbReference>
<evidence type="ECO:0000256" key="5">
    <source>
        <dbReference type="ARBA" id="ARBA00023125"/>
    </source>
</evidence>
<feature type="binding site" evidence="7">
    <location>
        <position position="99"/>
    </location>
    <ligand>
        <name>Zn(2+)</name>
        <dbReference type="ChEBI" id="CHEBI:29105"/>
    </ligand>
</feature>
<accession>A0A0C7G7I5</accession>
<sequence length="157" mass="18658">MNETIEYIKKLFKKKGYKFTIQKKIILEILLENKEHKNAKQIHDKVKNQNIGITTVYRTLNLFTELDIVKEINISGTSYYEIKIFSKNPFHIHFKCFKCNSIIDINNKDINLNCLDLKQKVESVSNLDIYDINIMFTGLCKSCKEEFLWQDQQKLEQ</sequence>
<reference evidence="8 9" key="1">
    <citation type="submission" date="2015-01" db="EMBL/GenBank/DDBJ databases">
        <authorList>
            <person name="Aslett A.Martin."/>
            <person name="De Silva Nishadi"/>
        </authorList>
    </citation>
    <scope>NUCLEOTIDE SEQUENCE [LARGE SCALE GENOMIC DNA]</scope>
    <source>
        <strain evidence="8 9">R28058</strain>
    </source>
</reference>
<dbReference type="Gene3D" id="3.30.1490.190">
    <property type="match status" value="1"/>
</dbReference>
<evidence type="ECO:0000256" key="6">
    <source>
        <dbReference type="ARBA" id="ARBA00023163"/>
    </source>
</evidence>
<dbReference type="Proteomes" id="UP000049127">
    <property type="component" value="Unassembled WGS sequence"/>
</dbReference>
<comment type="cofactor">
    <cofactor evidence="7">
        <name>Zn(2+)</name>
        <dbReference type="ChEBI" id="CHEBI:29105"/>
    </cofactor>
    <text evidence="7">Binds 1 zinc ion per subunit.</text>
</comment>
<evidence type="ECO:0000256" key="2">
    <source>
        <dbReference type="ARBA" id="ARBA00022491"/>
    </source>
</evidence>
<evidence type="ECO:0000256" key="4">
    <source>
        <dbReference type="ARBA" id="ARBA00023015"/>
    </source>
</evidence>
<dbReference type="SUPFAM" id="SSF46785">
    <property type="entry name" value="Winged helix' DNA-binding domain"/>
    <property type="match status" value="1"/>
</dbReference>
<dbReference type="PANTHER" id="PTHR33202:SF8">
    <property type="entry name" value="PEROXIDE-RESPONSIVE REPRESSOR PERR"/>
    <property type="match status" value="1"/>
</dbReference>
<dbReference type="GO" id="GO:0003700">
    <property type="term" value="F:DNA-binding transcription factor activity"/>
    <property type="evidence" value="ECO:0007669"/>
    <property type="project" value="InterPro"/>
</dbReference>
<evidence type="ECO:0000256" key="1">
    <source>
        <dbReference type="ARBA" id="ARBA00007957"/>
    </source>
</evidence>
<evidence type="ECO:0000256" key="7">
    <source>
        <dbReference type="PIRSR" id="PIRSR602481-1"/>
    </source>
</evidence>
<name>A0A0C7G7I5_PARSO</name>
<keyword evidence="6" id="KW-0804">Transcription</keyword>
<feature type="binding site" evidence="7">
    <location>
        <position position="96"/>
    </location>
    <ligand>
        <name>Zn(2+)</name>
        <dbReference type="ChEBI" id="CHEBI:29105"/>
    </ligand>
</feature>
<comment type="similarity">
    <text evidence="1">Belongs to the Fur family.</text>
</comment>
<dbReference type="InterPro" id="IPR036390">
    <property type="entry name" value="WH_DNA-bd_sf"/>
</dbReference>
<evidence type="ECO:0000313" key="8">
    <source>
        <dbReference type="EMBL" id="CEQ03575.1"/>
    </source>
</evidence>
<feature type="binding site" evidence="7">
    <location>
        <position position="140"/>
    </location>
    <ligand>
        <name>Zn(2+)</name>
        <dbReference type="ChEBI" id="CHEBI:29105"/>
    </ligand>
</feature>
<dbReference type="InterPro" id="IPR002481">
    <property type="entry name" value="FUR"/>
</dbReference>
<gene>
    <name evidence="8" type="primary">fur5</name>
    <name evidence="8" type="ORF">R28058_13081</name>
</gene>
<dbReference type="PANTHER" id="PTHR33202">
    <property type="entry name" value="ZINC UPTAKE REGULATION PROTEIN"/>
    <property type="match status" value="1"/>
</dbReference>
<protein>
    <submittedName>
        <fullName evidence="8">Ferric uptake regulator</fullName>
    </submittedName>
</protein>
<proteinExistence type="inferred from homology"/>
<feature type="binding site" evidence="7">
    <location>
        <position position="143"/>
    </location>
    <ligand>
        <name>Zn(2+)</name>
        <dbReference type="ChEBI" id="CHEBI:29105"/>
    </ligand>
</feature>
<dbReference type="InterPro" id="IPR036388">
    <property type="entry name" value="WH-like_DNA-bd_sf"/>
</dbReference>
<evidence type="ECO:0000313" key="9">
    <source>
        <dbReference type="Proteomes" id="UP000049127"/>
    </source>
</evidence>
<keyword evidence="5" id="KW-0238">DNA-binding</keyword>
<dbReference type="Pfam" id="PF01475">
    <property type="entry name" value="FUR"/>
    <property type="match status" value="1"/>
</dbReference>
<keyword evidence="3 7" id="KW-0862">Zinc</keyword>
<dbReference type="Gene3D" id="1.10.10.10">
    <property type="entry name" value="Winged helix-like DNA-binding domain superfamily/Winged helix DNA-binding domain"/>
    <property type="match status" value="1"/>
</dbReference>
<dbReference type="GO" id="GO:0045892">
    <property type="term" value="P:negative regulation of DNA-templated transcription"/>
    <property type="evidence" value="ECO:0007669"/>
    <property type="project" value="TreeGrafter"/>
</dbReference>
<keyword evidence="7" id="KW-0479">Metal-binding</keyword>
<evidence type="ECO:0000256" key="3">
    <source>
        <dbReference type="ARBA" id="ARBA00022833"/>
    </source>
</evidence>
<dbReference type="RefSeq" id="WP_055341870.1">
    <property type="nucleotide sequence ID" value="NZ_CDNI01000003.1"/>
</dbReference>
<keyword evidence="4" id="KW-0805">Transcription regulation</keyword>
<dbReference type="GO" id="GO:0000976">
    <property type="term" value="F:transcription cis-regulatory region binding"/>
    <property type="evidence" value="ECO:0007669"/>
    <property type="project" value="TreeGrafter"/>
</dbReference>
<dbReference type="CDD" id="cd07153">
    <property type="entry name" value="Fur_like"/>
    <property type="match status" value="1"/>
</dbReference>
<organism evidence="8 9">
    <name type="scientific">Paraclostridium sordellii</name>
    <name type="common">Clostridium sordellii</name>
    <dbReference type="NCBI Taxonomy" id="1505"/>
    <lineage>
        <taxon>Bacteria</taxon>
        <taxon>Bacillati</taxon>
        <taxon>Bacillota</taxon>
        <taxon>Clostridia</taxon>
        <taxon>Peptostreptococcales</taxon>
        <taxon>Peptostreptococcaceae</taxon>
        <taxon>Paraclostridium</taxon>
    </lineage>
</organism>